<comment type="caution">
    <text evidence="1">The sequence shown here is derived from an EMBL/GenBank/DDBJ whole genome shotgun (WGS) entry which is preliminary data.</text>
</comment>
<dbReference type="Proteomes" id="UP001314170">
    <property type="component" value="Unassembled WGS sequence"/>
</dbReference>
<evidence type="ECO:0000313" key="2">
    <source>
        <dbReference type="Proteomes" id="UP001314170"/>
    </source>
</evidence>
<name>A0AAV1QZL3_9ROSI</name>
<dbReference type="AlphaFoldDB" id="A0AAV1QZL3"/>
<gene>
    <name evidence="1" type="ORF">DCAF_LOCUS3394</name>
</gene>
<dbReference type="EMBL" id="CAWUPB010000850">
    <property type="protein sequence ID" value="CAK7325705.1"/>
    <property type="molecule type" value="Genomic_DNA"/>
</dbReference>
<protein>
    <submittedName>
        <fullName evidence="1">Uncharacterized protein</fullName>
    </submittedName>
</protein>
<keyword evidence="2" id="KW-1185">Reference proteome</keyword>
<organism evidence="1 2">
    <name type="scientific">Dovyalis caffra</name>
    <dbReference type="NCBI Taxonomy" id="77055"/>
    <lineage>
        <taxon>Eukaryota</taxon>
        <taxon>Viridiplantae</taxon>
        <taxon>Streptophyta</taxon>
        <taxon>Embryophyta</taxon>
        <taxon>Tracheophyta</taxon>
        <taxon>Spermatophyta</taxon>
        <taxon>Magnoliopsida</taxon>
        <taxon>eudicotyledons</taxon>
        <taxon>Gunneridae</taxon>
        <taxon>Pentapetalae</taxon>
        <taxon>rosids</taxon>
        <taxon>fabids</taxon>
        <taxon>Malpighiales</taxon>
        <taxon>Salicaceae</taxon>
        <taxon>Flacourtieae</taxon>
        <taxon>Dovyalis</taxon>
    </lineage>
</organism>
<evidence type="ECO:0000313" key="1">
    <source>
        <dbReference type="EMBL" id="CAK7325705.1"/>
    </source>
</evidence>
<accession>A0AAV1QZL3</accession>
<reference evidence="1 2" key="1">
    <citation type="submission" date="2024-01" db="EMBL/GenBank/DDBJ databases">
        <authorList>
            <person name="Waweru B."/>
        </authorList>
    </citation>
    <scope>NUCLEOTIDE SEQUENCE [LARGE SCALE GENOMIC DNA]</scope>
</reference>
<sequence>MAIGRWQEEKQKWGMATKNLLNSSFKDTNRARARRESRWEWTVEDSHIQSAFCLNTDAYIGTMQQKNFF</sequence>
<proteinExistence type="predicted"/>